<dbReference type="Gene3D" id="1.20.140.10">
    <property type="entry name" value="Butyryl-CoA Dehydrogenase, subunit A, domain 3"/>
    <property type="match status" value="1"/>
</dbReference>
<evidence type="ECO:0000313" key="9">
    <source>
        <dbReference type="EMBL" id="NOJ45460.1"/>
    </source>
</evidence>
<accession>A0A7Y4H0M1</accession>
<organism evidence="9 10">
    <name type="scientific">Bradyrhizobium archetypum</name>
    <dbReference type="NCBI Taxonomy" id="2721160"/>
    <lineage>
        <taxon>Bacteria</taxon>
        <taxon>Pseudomonadati</taxon>
        <taxon>Pseudomonadota</taxon>
        <taxon>Alphaproteobacteria</taxon>
        <taxon>Hyphomicrobiales</taxon>
        <taxon>Nitrobacteraceae</taxon>
        <taxon>Bradyrhizobium</taxon>
    </lineage>
</organism>
<dbReference type="Pfam" id="PF00441">
    <property type="entry name" value="Acyl-CoA_dh_1"/>
    <property type="match status" value="1"/>
</dbReference>
<dbReference type="InterPro" id="IPR009075">
    <property type="entry name" value="AcylCo_DH/oxidase_C"/>
</dbReference>
<feature type="domain" description="Adaptive response protein AidB N-terminal" evidence="8">
    <location>
        <begin position="22"/>
        <end position="178"/>
    </location>
</feature>
<evidence type="ECO:0000313" key="10">
    <source>
        <dbReference type="Proteomes" id="UP000528734"/>
    </source>
</evidence>
<dbReference type="Pfam" id="PF02770">
    <property type="entry name" value="Acyl-CoA_dh_M"/>
    <property type="match status" value="1"/>
</dbReference>
<gene>
    <name evidence="9" type="ORF">HCN50_04200</name>
</gene>
<dbReference type="Gene3D" id="2.40.110.20">
    <property type="match status" value="1"/>
</dbReference>
<dbReference type="Proteomes" id="UP000528734">
    <property type="component" value="Unassembled WGS sequence"/>
</dbReference>
<evidence type="ECO:0000256" key="3">
    <source>
        <dbReference type="ARBA" id="ARBA00022630"/>
    </source>
</evidence>
<dbReference type="InterPro" id="IPR006089">
    <property type="entry name" value="Acyl-CoA_DH_CS"/>
</dbReference>
<feature type="domain" description="Acyl-CoA oxidase/dehydrogenase middle" evidence="7">
    <location>
        <begin position="191"/>
        <end position="288"/>
    </location>
</feature>
<dbReference type="PROSITE" id="PS00073">
    <property type="entry name" value="ACYL_COA_DH_2"/>
    <property type="match status" value="1"/>
</dbReference>
<name>A0A7Y4H0M1_9BRAD</name>
<evidence type="ECO:0000259" key="6">
    <source>
        <dbReference type="Pfam" id="PF00441"/>
    </source>
</evidence>
<dbReference type="SUPFAM" id="SSF56645">
    <property type="entry name" value="Acyl-CoA dehydrogenase NM domain-like"/>
    <property type="match status" value="1"/>
</dbReference>
<dbReference type="InterPro" id="IPR009100">
    <property type="entry name" value="AcylCoA_DH/oxidase_NM_dom_sf"/>
</dbReference>
<dbReference type="GO" id="GO:0003995">
    <property type="term" value="F:acyl-CoA dehydrogenase activity"/>
    <property type="evidence" value="ECO:0007669"/>
    <property type="project" value="InterPro"/>
</dbReference>
<dbReference type="InterPro" id="IPR041504">
    <property type="entry name" value="AidB_N"/>
</dbReference>
<comment type="caution">
    <text evidence="9">The sequence shown here is derived from an EMBL/GenBank/DDBJ whole genome shotgun (WGS) entry which is preliminary data.</text>
</comment>
<keyword evidence="5" id="KW-0560">Oxidoreductase</keyword>
<sequence>MTIHTDLTGRDAAARRSGALAPTCRGLNYYSADRSLRDLLPHYMEAPLLAHLAPHLAELGELAGGRLHDLSDQAERHQPVLHPRDGYGRDEEWVEYHPAYREMESIAFGKFGMHAMCNRGGVLGWPSPMPPIAKYVFHYLFAQAEFGLLCPVNLTDSSSELVRRFGTDELRERYLARMWSQDPLTLLKCAQFMTEKTGGSDVGAGELVAVRDGKDWKLWGEKWFCSNVDAELAVLLARPEGAVAGGRGLGLFLMPKILPDGRRNSYRILRLKDKLGSRTMASGEIVFEGAAAYQLGELDQGLKQMLVMVNSSRVSHLARAAGMMRRCLNEALVAARHRNAFGRAVIDHPLMRRQLLKLMVPTEQALSALLYSATASDKVLRLLTPIAKYRACRDNVTVATGAMEARGGNGYIEDWPNARLVRDAHLGLLWEGTSNINALDAVQRAVGKARGHEALRDDLGRQLENVADMPGQFRTRLSGALADAMRFAERVAADPENERFCRIAAGKLYHATTAALLASEGTRIGREAGDARRLLLSRFVLEHRLAEHSSTNLEAQQWENEAIDLLLGDAPVSLQRAAALVQG</sequence>
<dbReference type="RefSeq" id="WP_171708320.1">
    <property type="nucleotide sequence ID" value="NZ_JAAVLW010000001.1"/>
</dbReference>
<dbReference type="SUPFAM" id="SSF47203">
    <property type="entry name" value="Acyl-CoA dehydrogenase C-terminal domain-like"/>
    <property type="match status" value="1"/>
</dbReference>
<dbReference type="InterPro" id="IPR006091">
    <property type="entry name" value="Acyl-CoA_Oxase/DH_mid-dom"/>
</dbReference>
<dbReference type="PANTHER" id="PTHR42707">
    <property type="entry name" value="ACYL-COA DEHYDROGENASE"/>
    <property type="match status" value="1"/>
</dbReference>
<keyword evidence="3 5" id="KW-0285">Flavoprotein</keyword>
<dbReference type="PANTHER" id="PTHR42707:SF2">
    <property type="entry name" value="ACD11 DEHYDROGENASE"/>
    <property type="match status" value="1"/>
</dbReference>
<evidence type="ECO:0000256" key="5">
    <source>
        <dbReference type="RuleBase" id="RU362125"/>
    </source>
</evidence>
<reference evidence="9 10" key="1">
    <citation type="submission" date="2020-03" db="EMBL/GenBank/DDBJ databases">
        <title>Bradyrhizobium diversity isolated from nodules of Muelleranthus trifoliolatus.</title>
        <authorList>
            <person name="Klepa M."/>
            <person name="Helene L."/>
            <person name="Hungria M."/>
        </authorList>
    </citation>
    <scope>NUCLEOTIDE SEQUENCE [LARGE SCALE GENOMIC DNA]</scope>
    <source>
        <strain evidence="9 10">WSM 1744</strain>
    </source>
</reference>
<dbReference type="Gene3D" id="6.10.250.600">
    <property type="match status" value="1"/>
</dbReference>
<evidence type="ECO:0000256" key="4">
    <source>
        <dbReference type="ARBA" id="ARBA00022827"/>
    </source>
</evidence>
<keyword evidence="10" id="KW-1185">Reference proteome</keyword>
<dbReference type="AlphaFoldDB" id="A0A7Y4H0M1"/>
<comment type="cofactor">
    <cofactor evidence="1 5">
        <name>FAD</name>
        <dbReference type="ChEBI" id="CHEBI:57692"/>
    </cofactor>
</comment>
<evidence type="ECO:0000256" key="2">
    <source>
        <dbReference type="ARBA" id="ARBA00009347"/>
    </source>
</evidence>
<keyword evidence="4 5" id="KW-0274">FAD</keyword>
<evidence type="ECO:0000259" key="7">
    <source>
        <dbReference type="Pfam" id="PF02770"/>
    </source>
</evidence>
<dbReference type="EMBL" id="JAAVLW010000001">
    <property type="protein sequence ID" value="NOJ45460.1"/>
    <property type="molecule type" value="Genomic_DNA"/>
</dbReference>
<comment type="similarity">
    <text evidence="2 5">Belongs to the acyl-CoA dehydrogenase family.</text>
</comment>
<dbReference type="InterPro" id="IPR052904">
    <property type="entry name" value="Acyl-CoA_dehydrogenase-like"/>
</dbReference>
<protein>
    <submittedName>
        <fullName evidence="9">DNA alkylation response protein</fullName>
    </submittedName>
</protein>
<dbReference type="InterPro" id="IPR036250">
    <property type="entry name" value="AcylCo_DH-like_C"/>
</dbReference>
<evidence type="ECO:0000256" key="1">
    <source>
        <dbReference type="ARBA" id="ARBA00001974"/>
    </source>
</evidence>
<feature type="domain" description="Acyl-CoA dehydrogenase/oxidase C-terminal" evidence="6">
    <location>
        <begin position="299"/>
        <end position="444"/>
    </location>
</feature>
<dbReference type="Pfam" id="PF18158">
    <property type="entry name" value="AidB_N"/>
    <property type="match status" value="1"/>
</dbReference>
<evidence type="ECO:0000259" key="8">
    <source>
        <dbReference type="Pfam" id="PF18158"/>
    </source>
</evidence>
<proteinExistence type="inferred from homology"/>